<dbReference type="PANTHER" id="PTHR43798">
    <property type="entry name" value="MONOACYLGLYCEROL LIPASE"/>
    <property type="match status" value="1"/>
</dbReference>
<feature type="domain" description="AB hydrolase-1" evidence="1">
    <location>
        <begin position="21"/>
        <end position="155"/>
    </location>
</feature>
<gene>
    <name evidence="2" type="ORF">L0U88_13170</name>
</gene>
<name>A0ABS9BIN8_9BACT</name>
<accession>A0ABS9BIN8</accession>
<organism evidence="2 3">
    <name type="scientific">Flavihumibacter fluminis</name>
    <dbReference type="NCBI Taxonomy" id="2909236"/>
    <lineage>
        <taxon>Bacteria</taxon>
        <taxon>Pseudomonadati</taxon>
        <taxon>Bacteroidota</taxon>
        <taxon>Chitinophagia</taxon>
        <taxon>Chitinophagales</taxon>
        <taxon>Chitinophagaceae</taxon>
        <taxon>Flavihumibacter</taxon>
    </lineage>
</organism>
<protein>
    <submittedName>
        <fullName evidence="2">Alpha/beta hydrolase</fullName>
    </submittedName>
</protein>
<evidence type="ECO:0000259" key="1">
    <source>
        <dbReference type="Pfam" id="PF00561"/>
    </source>
</evidence>
<proteinExistence type="predicted"/>
<dbReference type="Pfam" id="PF00561">
    <property type="entry name" value="Abhydrolase_1"/>
    <property type="match status" value="1"/>
</dbReference>
<dbReference type="InterPro" id="IPR050266">
    <property type="entry name" value="AB_hydrolase_sf"/>
</dbReference>
<dbReference type="InterPro" id="IPR029058">
    <property type="entry name" value="AB_hydrolase_fold"/>
</dbReference>
<evidence type="ECO:0000313" key="2">
    <source>
        <dbReference type="EMBL" id="MCF1715581.1"/>
    </source>
</evidence>
<reference evidence="2 3" key="1">
    <citation type="submission" date="2022-01" db="EMBL/GenBank/DDBJ databases">
        <title>Flavihumibacter sp. nov., isolated from sediment of a river.</title>
        <authorList>
            <person name="Liu H."/>
        </authorList>
    </citation>
    <scope>NUCLEOTIDE SEQUENCE [LARGE SCALE GENOMIC DNA]</scope>
    <source>
        <strain evidence="2 3">RY-1</strain>
    </source>
</reference>
<evidence type="ECO:0000313" key="3">
    <source>
        <dbReference type="Proteomes" id="UP001200145"/>
    </source>
</evidence>
<keyword evidence="2" id="KW-0378">Hydrolase</keyword>
<dbReference type="Gene3D" id="3.40.50.1820">
    <property type="entry name" value="alpha/beta hydrolase"/>
    <property type="match status" value="1"/>
</dbReference>
<dbReference type="SUPFAM" id="SSF53474">
    <property type="entry name" value="alpha/beta-Hydrolases"/>
    <property type="match status" value="1"/>
</dbReference>
<sequence>MKISFRNQYLHYQLIGNGPRWVIALHGYGESGISFHPLAAEMSREYTFICPDLPLHGKSVWEADTPFAPADLEEIIRLLMQEHGINSVVLAGYSMGGRLVSCLATNTRLPIEELWLFAPDGFHRNPWYWIATQTGWGNRLFKFTMQQPQWFLKAMKIVRSLKLLHPGIYKFSIQFLMQEKARKDLYERWTFYKNFKVNQAELKDQLIANQIPLRQFFGKFDRIIPPSHGRRMQENNAALSTTILLNTGHRLLDPAITPNIAAAIRLPIHEPGS</sequence>
<dbReference type="RefSeq" id="WP_234866531.1">
    <property type="nucleotide sequence ID" value="NZ_JAKEVY010000003.1"/>
</dbReference>
<comment type="caution">
    <text evidence="2">The sequence shown here is derived from an EMBL/GenBank/DDBJ whole genome shotgun (WGS) entry which is preliminary data.</text>
</comment>
<keyword evidence="3" id="KW-1185">Reference proteome</keyword>
<dbReference type="PANTHER" id="PTHR43798:SF33">
    <property type="entry name" value="HYDROLASE, PUTATIVE (AFU_ORTHOLOGUE AFUA_2G14860)-RELATED"/>
    <property type="match status" value="1"/>
</dbReference>
<dbReference type="EMBL" id="JAKEVY010000003">
    <property type="protein sequence ID" value="MCF1715581.1"/>
    <property type="molecule type" value="Genomic_DNA"/>
</dbReference>
<dbReference type="GO" id="GO:0016787">
    <property type="term" value="F:hydrolase activity"/>
    <property type="evidence" value="ECO:0007669"/>
    <property type="project" value="UniProtKB-KW"/>
</dbReference>
<dbReference type="Proteomes" id="UP001200145">
    <property type="component" value="Unassembled WGS sequence"/>
</dbReference>
<dbReference type="InterPro" id="IPR000073">
    <property type="entry name" value="AB_hydrolase_1"/>
</dbReference>